<proteinExistence type="predicted"/>
<name>G5AJ87_PHYSP</name>
<dbReference type="GeneID" id="20662272"/>
<dbReference type="KEGG" id="psoj:PHYSODRAFT_536480"/>
<organism evidence="1 2">
    <name type="scientific">Phytophthora sojae (strain P6497)</name>
    <name type="common">Soybean stem and root rot agent</name>
    <name type="synonym">Phytophthora megasperma f. sp. glycines</name>
    <dbReference type="NCBI Taxonomy" id="1094619"/>
    <lineage>
        <taxon>Eukaryota</taxon>
        <taxon>Sar</taxon>
        <taxon>Stramenopiles</taxon>
        <taxon>Oomycota</taxon>
        <taxon>Peronosporomycetes</taxon>
        <taxon>Peronosporales</taxon>
        <taxon>Peronosporaceae</taxon>
        <taxon>Phytophthora</taxon>
    </lineage>
</organism>
<evidence type="ECO:0000313" key="1">
    <source>
        <dbReference type="EMBL" id="EGZ04418.1"/>
    </source>
</evidence>
<dbReference type="EMBL" id="JH159190">
    <property type="protein sequence ID" value="EGZ04418.1"/>
    <property type="molecule type" value="Genomic_DNA"/>
</dbReference>
<dbReference type="InParanoid" id="G5AJ87"/>
<dbReference type="AlphaFoldDB" id="G5AJ87"/>
<evidence type="ECO:0000313" key="2">
    <source>
        <dbReference type="Proteomes" id="UP000002640"/>
    </source>
</evidence>
<keyword evidence="2" id="KW-1185">Reference proteome</keyword>
<gene>
    <name evidence="1" type="ORF">PHYSODRAFT_536480</name>
</gene>
<sequence>MTCKFITKKDTQCTREAKKGDYCTQHHNIIQIKMYKKELSIIHKKNRILSEENKELQKYKHQINTINEFDLIKQQLIQINPYMKFKYLIVDRRYQSRLEEVFNVPFDQIEKKYRKLLYERNDLCHPYTSRYW</sequence>
<dbReference type="OMA" id="ERNDLCH"/>
<dbReference type="RefSeq" id="XP_009540138.1">
    <property type="nucleotide sequence ID" value="XM_009541843.1"/>
</dbReference>
<accession>G5AJ87</accession>
<protein>
    <submittedName>
        <fullName evidence="1">Uncharacterized protein</fullName>
    </submittedName>
</protein>
<reference evidence="1 2" key="1">
    <citation type="journal article" date="2006" name="Science">
        <title>Phytophthora genome sequences uncover evolutionary origins and mechanisms of pathogenesis.</title>
        <authorList>
            <person name="Tyler B.M."/>
            <person name="Tripathy S."/>
            <person name="Zhang X."/>
            <person name="Dehal P."/>
            <person name="Jiang R.H."/>
            <person name="Aerts A."/>
            <person name="Arredondo F.D."/>
            <person name="Baxter L."/>
            <person name="Bensasson D."/>
            <person name="Beynon J.L."/>
            <person name="Chapman J."/>
            <person name="Damasceno C.M."/>
            <person name="Dorrance A.E."/>
            <person name="Dou D."/>
            <person name="Dickerman A.W."/>
            <person name="Dubchak I.L."/>
            <person name="Garbelotto M."/>
            <person name="Gijzen M."/>
            <person name="Gordon S.G."/>
            <person name="Govers F."/>
            <person name="Grunwald N.J."/>
            <person name="Huang W."/>
            <person name="Ivors K.L."/>
            <person name="Jones R.W."/>
            <person name="Kamoun S."/>
            <person name="Krampis K."/>
            <person name="Lamour K.H."/>
            <person name="Lee M.K."/>
            <person name="McDonald W.H."/>
            <person name="Medina M."/>
            <person name="Meijer H.J."/>
            <person name="Nordberg E.K."/>
            <person name="Maclean D.J."/>
            <person name="Ospina-Giraldo M.D."/>
            <person name="Morris P.F."/>
            <person name="Phuntumart V."/>
            <person name="Putnam N.H."/>
            <person name="Rash S."/>
            <person name="Rose J.K."/>
            <person name="Sakihama Y."/>
            <person name="Salamov A.A."/>
            <person name="Savidor A."/>
            <person name="Scheuring C.F."/>
            <person name="Smith B.M."/>
            <person name="Sobral B.W."/>
            <person name="Terry A."/>
            <person name="Torto-Alalibo T.A."/>
            <person name="Win J."/>
            <person name="Xu Z."/>
            <person name="Zhang H."/>
            <person name="Grigoriev I.V."/>
            <person name="Rokhsar D.S."/>
            <person name="Boore J.L."/>
        </authorList>
    </citation>
    <scope>NUCLEOTIDE SEQUENCE [LARGE SCALE GENOMIC DNA]</scope>
    <source>
        <strain evidence="1 2">P6497</strain>
    </source>
</reference>
<dbReference type="Proteomes" id="UP000002640">
    <property type="component" value="Unassembled WGS sequence"/>
</dbReference>